<comment type="caution">
    <text evidence="1">The sequence shown here is derived from an EMBL/GenBank/DDBJ whole genome shotgun (WGS) entry which is preliminary data.</text>
</comment>
<dbReference type="Proteomes" id="UP001060085">
    <property type="component" value="Linkage Group LG04"/>
</dbReference>
<reference evidence="2" key="1">
    <citation type="journal article" date="2023" name="Nat. Plants">
        <title>Single-cell RNA sequencing provides a high-resolution roadmap for understanding the multicellular compartmentation of specialized metabolism.</title>
        <authorList>
            <person name="Sun S."/>
            <person name="Shen X."/>
            <person name="Li Y."/>
            <person name="Li Y."/>
            <person name="Wang S."/>
            <person name="Li R."/>
            <person name="Zhang H."/>
            <person name="Shen G."/>
            <person name="Guo B."/>
            <person name="Wei J."/>
            <person name="Xu J."/>
            <person name="St-Pierre B."/>
            <person name="Chen S."/>
            <person name="Sun C."/>
        </authorList>
    </citation>
    <scope>NUCLEOTIDE SEQUENCE [LARGE SCALE GENOMIC DNA]</scope>
</reference>
<evidence type="ECO:0000313" key="1">
    <source>
        <dbReference type="EMBL" id="KAI5667455.1"/>
    </source>
</evidence>
<protein>
    <submittedName>
        <fullName evidence="1">Uncharacterized protein</fullName>
    </submittedName>
</protein>
<proteinExistence type="predicted"/>
<evidence type="ECO:0000313" key="2">
    <source>
        <dbReference type="Proteomes" id="UP001060085"/>
    </source>
</evidence>
<dbReference type="EMBL" id="CM044704">
    <property type="protein sequence ID" value="KAI5667455.1"/>
    <property type="molecule type" value="Genomic_DNA"/>
</dbReference>
<name>A0ACC0B487_CATRO</name>
<sequence length="151" mass="17381">MVKLYFPGQICGTLQFPQIWNTERFGWSPASSRAPESCSHFWALIPLVGSNYYYNFLITITIIKDNTAESKNSPALVQKMLFFFLVCRFHAAYQRRRMCKDRQYKNRKESQNRKLTYRRSVRTSGENNNHEASSGGRAATHICEPCRGAGG</sequence>
<accession>A0ACC0B487</accession>
<keyword evidence="2" id="KW-1185">Reference proteome</keyword>
<organism evidence="1 2">
    <name type="scientific">Catharanthus roseus</name>
    <name type="common">Madagascar periwinkle</name>
    <name type="synonym">Vinca rosea</name>
    <dbReference type="NCBI Taxonomy" id="4058"/>
    <lineage>
        <taxon>Eukaryota</taxon>
        <taxon>Viridiplantae</taxon>
        <taxon>Streptophyta</taxon>
        <taxon>Embryophyta</taxon>
        <taxon>Tracheophyta</taxon>
        <taxon>Spermatophyta</taxon>
        <taxon>Magnoliopsida</taxon>
        <taxon>eudicotyledons</taxon>
        <taxon>Gunneridae</taxon>
        <taxon>Pentapetalae</taxon>
        <taxon>asterids</taxon>
        <taxon>lamiids</taxon>
        <taxon>Gentianales</taxon>
        <taxon>Apocynaceae</taxon>
        <taxon>Rauvolfioideae</taxon>
        <taxon>Vinceae</taxon>
        <taxon>Catharanthinae</taxon>
        <taxon>Catharanthus</taxon>
    </lineage>
</organism>
<gene>
    <name evidence="1" type="ORF">M9H77_17308</name>
</gene>